<keyword evidence="7" id="KW-1185">Reference proteome</keyword>
<dbReference type="GO" id="GO:0016491">
    <property type="term" value="F:oxidoreductase activity"/>
    <property type="evidence" value="ECO:0007669"/>
    <property type="project" value="UniProtKB-KW"/>
</dbReference>
<sequence length="313" mass="34408">MTTIADVEPYGAATGRLVLPTGDRSLGALDPAWVTGLLADAGFLLFRGFRTDLEEFTSFVKAHSSRITLDPARSFHGGEVAQKVDAGTVAVGLHLENGNSPFGPDLTWFLCEKAAASGSQTTVCDGYRVWDAASDTAREVFGVKDIMYSRRVEEQKWKAFVCHQTEGRKALDDVTFADMKDLVGGSVSTTLQLNDDGSIHYAYRIGAVHPTLFGSRLSWANSVFGPSYNYEAPRITFADGTEIPEELLAEFRRLTEELTEELDWQDGDVALIDNTRVMHGRREILDTDRTIYNAQSYLDPALLAAVRDGRAQA</sequence>
<keyword evidence="2" id="KW-0560">Oxidoreductase</keyword>
<dbReference type="PANTHER" id="PTHR10696:SF56">
    <property type="entry name" value="TAUD_TFDA-LIKE DOMAIN-CONTAINING PROTEIN"/>
    <property type="match status" value="1"/>
</dbReference>
<dbReference type="Proteomes" id="UP000048965">
    <property type="component" value="Unassembled WGS sequence"/>
</dbReference>
<gene>
    <name evidence="6" type="ORF">TPA0598_03_06090</name>
</gene>
<reference evidence="6 7" key="2">
    <citation type="journal article" date="2015" name="Stand. Genomic Sci.">
        <title>Draft genome sequence of marine-derived Streptomyces sp. TP-A0598, a producer of anti-MRSA antibiotic lydicamycins.</title>
        <authorList>
            <person name="Komaki H."/>
            <person name="Ichikawa N."/>
            <person name="Hosoyama A."/>
            <person name="Fujita N."/>
            <person name="Igarashi Y."/>
        </authorList>
    </citation>
    <scope>NUCLEOTIDE SEQUENCE [LARGE SCALE GENOMIC DNA]</scope>
    <source>
        <strain evidence="6 7">NBRC 110027</strain>
    </source>
</reference>
<evidence type="ECO:0000256" key="4">
    <source>
        <dbReference type="ARBA" id="ARBA00023194"/>
    </source>
</evidence>
<evidence type="ECO:0000259" key="5">
    <source>
        <dbReference type="Pfam" id="PF02668"/>
    </source>
</evidence>
<keyword evidence="3" id="KW-0408">Iron</keyword>
<accession>A0A0P4R516</accession>
<evidence type="ECO:0000256" key="3">
    <source>
        <dbReference type="ARBA" id="ARBA00023004"/>
    </source>
</evidence>
<dbReference type="RefSeq" id="WP_042153246.1">
    <property type="nucleotide sequence ID" value="NZ_BBNO01000003.1"/>
</dbReference>
<feature type="domain" description="TauD/TfdA-like" evidence="5">
    <location>
        <begin position="26"/>
        <end position="291"/>
    </location>
</feature>
<proteinExistence type="predicted"/>
<dbReference type="InterPro" id="IPR042098">
    <property type="entry name" value="TauD-like_sf"/>
</dbReference>
<dbReference type="Gene3D" id="3.60.130.10">
    <property type="entry name" value="Clavaminate synthase-like"/>
    <property type="match status" value="1"/>
</dbReference>
<reference evidence="7" key="1">
    <citation type="submission" date="2014-09" db="EMBL/GenBank/DDBJ databases">
        <title>Whole genome shotgun sequence of Streptomyces sp. NBRC 110027.</title>
        <authorList>
            <person name="Komaki H."/>
            <person name="Ichikawa N."/>
            <person name="Katano-Makiyama Y."/>
            <person name="Hosoyama A."/>
            <person name="Hashimoto M."/>
            <person name="Uohara A."/>
            <person name="Kitahashi Y."/>
            <person name="Ohji S."/>
            <person name="Kimura A."/>
            <person name="Yamazoe A."/>
            <person name="Igarashi Y."/>
            <person name="Fujita N."/>
        </authorList>
    </citation>
    <scope>NUCLEOTIDE SEQUENCE [LARGE SCALE GENOMIC DNA]</scope>
    <source>
        <strain evidence="7">NBRC 110027</strain>
    </source>
</reference>
<name>A0A0P4R516_9ACTN</name>
<keyword evidence="4" id="KW-0045">Antibiotic biosynthesis</keyword>
<dbReference type="PANTHER" id="PTHR10696">
    <property type="entry name" value="GAMMA-BUTYROBETAINE HYDROXYLASE-RELATED"/>
    <property type="match status" value="1"/>
</dbReference>
<dbReference type="InterPro" id="IPR003819">
    <property type="entry name" value="TauD/TfdA-like"/>
</dbReference>
<dbReference type="Pfam" id="PF02668">
    <property type="entry name" value="TauD"/>
    <property type="match status" value="1"/>
</dbReference>
<dbReference type="AlphaFoldDB" id="A0A0P4R516"/>
<dbReference type="GO" id="GO:0016874">
    <property type="term" value="F:ligase activity"/>
    <property type="evidence" value="ECO:0007669"/>
    <property type="project" value="UniProtKB-KW"/>
</dbReference>
<evidence type="ECO:0000256" key="1">
    <source>
        <dbReference type="ARBA" id="ARBA00001954"/>
    </source>
</evidence>
<evidence type="ECO:0000313" key="7">
    <source>
        <dbReference type="Proteomes" id="UP000048965"/>
    </source>
</evidence>
<dbReference type="GO" id="GO:0017000">
    <property type="term" value="P:antibiotic biosynthetic process"/>
    <property type="evidence" value="ECO:0007669"/>
    <property type="project" value="UniProtKB-KW"/>
</dbReference>
<dbReference type="SUPFAM" id="SSF51197">
    <property type="entry name" value="Clavaminate synthase-like"/>
    <property type="match status" value="1"/>
</dbReference>
<dbReference type="EMBL" id="BBNO01000003">
    <property type="protein sequence ID" value="GAO08148.1"/>
    <property type="molecule type" value="Genomic_DNA"/>
</dbReference>
<organism evidence="6 7">
    <name type="scientific">Streptomyces lydicamycinicus</name>
    <dbReference type="NCBI Taxonomy" id="1546107"/>
    <lineage>
        <taxon>Bacteria</taxon>
        <taxon>Bacillati</taxon>
        <taxon>Actinomycetota</taxon>
        <taxon>Actinomycetes</taxon>
        <taxon>Kitasatosporales</taxon>
        <taxon>Streptomycetaceae</taxon>
        <taxon>Streptomyces</taxon>
    </lineage>
</organism>
<protein>
    <submittedName>
        <fullName evidence="6">Putative AMP-dependent ligase</fullName>
    </submittedName>
</protein>
<evidence type="ECO:0000256" key="2">
    <source>
        <dbReference type="ARBA" id="ARBA00023002"/>
    </source>
</evidence>
<comment type="caution">
    <text evidence="6">The sequence shown here is derived from an EMBL/GenBank/DDBJ whole genome shotgun (WGS) entry which is preliminary data.</text>
</comment>
<keyword evidence="6" id="KW-0436">Ligase</keyword>
<evidence type="ECO:0000313" key="6">
    <source>
        <dbReference type="EMBL" id="GAO08148.1"/>
    </source>
</evidence>
<dbReference type="InterPro" id="IPR050411">
    <property type="entry name" value="AlphaKG_dependent_hydroxylases"/>
</dbReference>
<comment type="cofactor">
    <cofactor evidence="1">
        <name>Fe(2+)</name>
        <dbReference type="ChEBI" id="CHEBI:29033"/>
    </cofactor>
</comment>